<dbReference type="Proteomes" id="UP000799750">
    <property type="component" value="Unassembled WGS sequence"/>
</dbReference>
<protein>
    <recommendedName>
        <fullName evidence="5">ABC transmembrane type-1 domain-containing protein</fullName>
    </recommendedName>
</protein>
<feature type="chain" id="PRO_5025405795" description="ABC transmembrane type-1 domain-containing protein" evidence="2">
    <location>
        <begin position="19"/>
        <end position="361"/>
    </location>
</feature>
<keyword evidence="2" id="KW-0732">Signal</keyword>
<feature type="transmembrane region" description="Helical" evidence="1">
    <location>
        <begin position="144"/>
        <end position="161"/>
    </location>
</feature>
<name>A0A6A6RAD2_9PEZI</name>
<accession>A0A6A6RAD2</accession>
<keyword evidence="1" id="KW-1133">Transmembrane helix</keyword>
<feature type="transmembrane region" description="Helical" evidence="1">
    <location>
        <begin position="188"/>
        <end position="211"/>
    </location>
</feature>
<dbReference type="AlphaFoldDB" id="A0A6A6RAD2"/>
<evidence type="ECO:0000256" key="1">
    <source>
        <dbReference type="SAM" id="Phobius"/>
    </source>
</evidence>
<reference evidence="3" key="1">
    <citation type="journal article" date="2020" name="Stud. Mycol.">
        <title>101 Dothideomycetes genomes: a test case for predicting lifestyles and emergence of pathogens.</title>
        <authorList>
            <person name="Haridas S."/>
            <person name="Albert R."/>
            <person name="Binder M."/>
            <person name="Bloem J."/>
            <person name="Labutti K."/>
            <person name="Salamov A."/>
            <person name="Andreopoulos B."/>
            <person name="Baker S."/>
            <person name="Barry K."/>
            <person name="Bills G."/>
            <person name="Bluhm B."/>
            <person name="Cannon C."/>
            <person name="Castanera R."/>
            <person name="Culley D."/>
            <person name="Daum C."/>
            <person name="Ezra D."/>
            <person name="Gonzalez J."/>
            <person name="Henrissat B."/>
            <person name="Kuo A."/>
            <person name="Liang C."/>
            <person name="Lipzen A."/>
            <person name="Lutzoni F."/>
            <person name="Magnuson J."/>
            <person name="Mondo S."/>
            <person name="Nolan M."/>
            <person name="Ohm R."/>
            <person name="Pangilinan J."/>
            <person name="Park H.-J."/>
            <person name="Ramirez L."/>
            <person name="Alfaro M."/>
            <person name="Sun H."/>
            <person name="Tritt A."/>
            <person name="Yoshinaga Y."/>
            <person name="Zwiers L.-H."/>
            <person name="Turgeon B."/>
            <person name="Goodwin S."/>
            <person name="Spatafora J."/>
            <person name="Crous P."/>
            <person name="Grigoriev I."/>
        </authorList>
    </citation>
    <scope>NUCLEOTIDE SEQUENCE</scope>
    <source>
        <strain evidence="3">CBS 269.34</strain>
    </source>
</reference>
<evidence type="ECO:0000256" key="2">
    <source>
        <dbReference type="SAM" id="SignalP"/>
    </source>
</evidence>
<proteinExistence type="predicted"/>
<dbReference type="EMBL" id="MU004183">
    <property type="protein sequence ID" value="KAF2500700.1"/>
    <property type="molecule type" value="Genomic_DNA"/>
</dbReference>
<evidence type="ECO:0000313" key="4">
    <source>
        <dbReference type="Proteomes" id="UP000799750"/>
    </source>
</evidence>
<dbReference type="OrthoDB" id="5422688at2759"/>
<keyword evidence="1" id="KW-0472">Membrane</keyword>
<keyword evidence="1" id="KW-0812">Transmembrane</keyword>
<organism evidence="3 4">
    <name type="scientific">Lophium mytilinum</name>
    <dbReference type="NCBI Taxonomy" id="390894"/>
    <lineage>
        <taxon>Eukaryota</taxon>
        <taxon>Fungi</taxon>
        <taxon>Dikarya</taxon>
        <taxon>Ascomycota</taxon>
        <taxon>Pezizomycotina</taxon>
        <taxon>Dothideomycetes</taxon>
        <taxon>Pleosporomycetidae</taxon>
        <taxon>Mytilinidiales</taxon>
        <taxon>Mytilinidiaceae</taxon>
        <taxon>Lophium</taxon>
    </lineage>
</organism>
<gene>
    <name evidence="3" type="ORF">BU16DRAFT_602708</name>
</gene>
<evidence type="ECO:0008006" key="5">
    <source>
        <dbReference type="Google" id="ProtNLM"/>
    </source>
</evidence>
<feature type="transmembrane region" description="Helical" evidence="1">
    <location>
        <begin position="244"/>
        <end position="266"/>
    </location>
</feature>
<feature type="signal peptide" evidence="2">
    <location>
        <begin position="1"/>
        <end position="18"/>
    </location>
</feature>
<evidence type="ECO:0000313" key="3">
    <source>
        <dbReference type="EMBL" id="KAF2500700.1"/>
    </source>
</evidence>
<sequence>MMPPLKGLARWAPFKIDALGLVTLLGVPEVDQAIGKLTYHRYLEFFPLLGAHIVACNAYLKPIPGFELYNLTDEIKATDVSGWFARWILGHSRTEVQDARTVIRITDKETEQQKLSWVNRSSVTGAFVLCVLIVFPAIMGDWWGLSNAIFIAASIVVRCFLLQQVRSVIDQINIIDHMKERNGQEVKALMVLPTGSAVTICATRGIILALLTTPSHLQRQQLAMRCIGWAAFVGNALTLGSASLFYQMICVVIQTLSTVLYTWGVWEERFEVGSRLKLEIDNEPPDIIKDDRRTAYARLNLSETEENCMVAWALAPQRGNNDWWPRYFRTKEDLKQNNLFLYPDAENVELGSAGAGVELAA</sequence>
<keyword evidence="4" id="KW-1185">Reference proteome</keyword>
<feature type="transmembrane region" description="Helical" evidence="1">
    <location>
        <begin position="117"/>
        <end position="138"/>
    </location>
</feature>